<sequence>MTGLQPDGAPVPHFGLPNNPGVYQQLGSNSLTGLRAPVPPPLNIAAAQGSYQWEPSLGFTTNYSGPAAHQNPIPFGYDGRASSAYPSSYMGPMPSAPAIQPVYGPRLLQTWEAVEGSQGLDRGTKRTRAEDDEGDGGEEEDGDGRSRGRGRSGGRGRPRGRGDAPASETAPEHTPQHTDKKPKRG</sequence>
<feature type="region of interest" description="Disordered" evidence="1">
    <location>
        <begin position="1"/>
        <end position="20"/>
    </location>
</feature>
<reference evidence="2 3" key="1">
    <citation type="journal article" date="2024" name="IMA Fungus">
        <title>IMA Genome - F19 : A genome assembly and annotation guide to empower mycologists, including annotated draft genome sequences of Ceratocystis pirilliformis, Diaporthe australafricana, Fusarium ophioides, Paecilomyces lecythidis, and Sporothrix stenoceras.</title>
        <authorList>
            <person name="Aylward J."/>
            <person name="Wilson A.M."/>
            <person name="Visagie C.M."/>
            <person name="Spraker J."/>
            <person name="Barnes I."/>
            <person name="Buitendag C."/>
            <person name="Ceriani C."/>
            <person name="Del Mar Angel L."/>
            <person name="du Plessis D."/>
            <person name="Fuchs T."/>
            <person name="Gasser K."/>
            <person name="Kramer D."/>
            <person name="Li W."/>
            <person name="Munsamy K."/>
            <person name="Piso A."/>
            <person name="Price J.L."/>
            <person name="Sonnekus B."/>
            <person name="Thomas C."/>
            <person name="van der Nest A."/>
            <person name="van Dijk A."/>
            <person name="van Heerden A."/>
            <person name="van Vuuren N."/>
            <person name="Yilmaz N."/>
            <person name="Duong T.A."/>
            <person name="van der Merwe N.A."/>
            <person name="Wingfield M.J."/>
            <person name="Wingfield B.D."/>
        </authorList>
    </citation>
    <scope>NUCLEOTIDE SEQUENCE [LARGE SCALE GENOMIC DNA]</scope>
    <source>
        <strain evidence="2 3">CMW 18300</strain>
    </source>
</reference>
<organism evidence="2 3">
    <name type="scientific">Diaporthe australafricana</name>
    <dbReference type="NCBI Taxonomy" id="127596"/>
    <lineage>
        <taxon>Eukaryota</taxon>
        <taxon>Fungi</taxon>
        <taxon>Dikarya</taxon>
        <taxon>Ascomycota</taxon>
        <taxon>Pezizomycotina</taxon>
        <taxon>Sordariomycetes</taxon>
        <taxon>Sordariomycetidae</taxon>
        <taxon>Diaporthales</taxon>
        <taxon>Diaporthaceae</taxon>
        <taxon>Diaporthe</taxon>
    </lineage>
</organism>
<proteinExistence type="predicted"/>
<name>A0ABR3Y3I0_9PEZI</name>
<dbReference type="EMBL" id="JAWRVE010000004">
    <property type="protein sequence ID" value="KAL1882289.1"/>
    <property type="molecule type" value="Genomic_DNA"/>
</dbReference>
<gene>
    <name evidence="2" type="ORF">Daus18300_000775</name>
</gene>
<evidence type="ECO:0000313" key="2">
    <source>
        <dbReference type="EMBL" id="KAL1882289.1"/>
    </source>
</evidence>
<feature type="region of interest" description="Disordered" evidence="1">
    <location>
        <begin position="115"/>
        <end position="185"/>
    </location>
</feature>
<comment type="caution">
    <text evidence="2">The sequence shown here is derived from an EMBL/GenBank/DDBJ whole genome shotgun (WGS) entry which is preliminary data.</text>
</comment>
<evidence type="ECO:0000256" key="1">
    <source>
        <dbReference type="SAM" id="MobiDB-lite"/>
    </source>
</evidence>
<feature type="compositionally biased region" description="Basic and acidic residues" evidence="1">
    <location>
        <begin position="170"/>
        <end position="179"/>
    </location>
</feature>
<accession>A0ABR3Y3I0</accession>
<feature type="compositionally biased region" description="Acidic residues" evidence="1">
    <location>
        <begin position="130"/>
        <end position="142"/>
    </location>
</feature>
<keyword evidence="3" id="KW-1185">Reference proteome</keyword>
<dbReference type="Proteomes" id="UP001583177">
    <property type="component" value="Unassembled WGS sequence"/>
</dbReference>
<protein>
    <submittedName>
        <fullName evidence="2">Uncharacterized protein</fullName>
    </submittedName>
</protein>
<evidence type="ECO:0000313" key="3">
    <source>
        <dbReference type="Proteomes" id="UP001583177"/>
    </source>
</evidence>
<feature type="compositionally biased region" description="Basic residues" evidence="1">
    <location>
        <begin position="147"/>
        <end position="159"/>
    </location>
</feature>